<gene>
    <name evidence="3" type="ORF">J4573_01320</name>
</gene>
<dbReference type="AlphaFoldDB" id="A0A939P5M0"/>
<protein>
    <recommendedName>
        <fullName evidence="5">WD40 repeat domain-containing protein</fullName>
    </recommendedName>
</protein>
<keyword evidence="2" id="KW-0812">Transmembrane</keyword>
<evidence type="ECO:0000313" key="3">
    <source>
        <dbReference type="EMBL" id="MBO2445721.1"/>
    </source>
</evidence>
<evidence type="ECO:0000313" key="4">
    <source>
        <dbReference type="Proteomes" id="UP000669179"/>
    </source>
</evidence>
<keyword evidence="2" id="KW-1133">Transmembrane helix</keyword>
<proteinExistence type="predicted"/>
<dbReference type="SUPFAM" id="SSF50969">
    <property type="entry name" value="YVTN repeat-like/Quinoprotein amine dehydrogenase"/>
    <property type="match status" value="1"/>
</dbReference>
<feature type="region of interest" description="Disordered" evidence="1">
    <location>
        <begin position="338"/>
        <end position="357"/>
    </location>
</feature>
<evidence type="ECO:0000256" key="2">
    <source>
        <dbReference type="SAM" id="Phobius"/>
    </source>
</evidence>
<feature type="transmembrane region" description="Helical" evidence="2">
    <location>
        <begin position="37"/>
        <end position="58"/>
    </location>
</feature>
<accession>A0A939P5M0</accession>
<name>A0A939P5M0_9ACTN</name>
<dbReference type="RefSeq" id="WP_208253325.1">
    <property type="nucleotide sequence ID" value="NZ_JAGEOJ010000001.1"/>
</dbReference>
<reference evidence="3" key="1">
    <citation type="submission" date="2021-03" db="EMBL/GenBank/DDBJ databases">
        <authorList>
            <person name="Kanchanasin P."/>
            <person name="Saeng-In P."/>
            <person name="Phongsopitanun W."/>
            <person name="Yuki M."/>
            <person name="Kudo T."/>
            <person name="Ohkuma M."/>
            <person name="Tanasupawat S."/>
        </authorList>
    </citation>
    <scope>NUCLEOTIDE SEQUENCE</scope>
    <source>
        <strain evidence="3">GKU 128</strain>
    </source>
</reference>
<evidence type="ECO:0000256" key="1">
    <source>
        <dbReference type="SAM" id="MobiDB-lite"/>
    </source>
</evidence>
<organism evidence="3 4">
    <name type="scientific">Actinomadura barringtoniae</name>
    <dbReference type="NCBI Taxonomy" id="1427535"/>
    <lineage>
        <taxon>Bacteria</taxon>
        <taxon>Bacillati</taxon>
        <taxon>Actinomycetota</taxon>
        <taxon>Actinomycetes</taxon>
        <taxon>Streptosporangiales</taxon>
        <taxon>Thermomonosporaceae</taxon>
        <taxon>Actinomadura</taxon>
    </lineage>
</organism>
<evidence type="ECO:0008006" key="5">
    <source>
        <dbReference type="Google" id="ProtNLM"/>
    </source>
</evidence>
<keyword evidence="4" id="KW-1185">Reference proteome</keyword>
<dbReference type="Gene3D" id="2.130.10.10">
    <property type="entry name" value="YVTN repeat-like/Quinoprotein amine dehydrogenase"/>
    <property type="match status" value="1"/>
</dbReference>
<keyword evidence="2" id="KW-0472">Membrane</keyword>
<dbReference type="InterPro" id="IPR015943">
    <property type="entry name" value="WD40/YVTN_repeat-like_dom_sf"/>
</dbReference>
<comment type="caution">
    <text evidence="3">The sequence shown here is derived from an EMBL/GenBank/DDBJ whole genome shotgun (WGS) entry which is preliminary data.</text>
</comment>
<sequence>MNDLETRLRRAFEAGTAHVQTPPEPDWTHRTRRAYPILATMAAIAATVAILLTVNHIWGGSSDTDPTFAPGTVAVSPVRPATTPTFAIRQEIKSPPTIVDVATGRVLGNVETPKGYNALYSESLTAAADNRTFFFSVRKKLNSPRYMVARVHVDERGRPDGRAVLVATAPMRLNGLSASPDATKLAMSVTNDQSETLTIWDLSTGGHKTWDVPPSAAPNGVESVVWTPGGSLLWASGRSAGKLDPESAPGPLHADRTFPNVGDLTDSELLPNGDRIAVLHEEGNVRFIRISSRPGASMRVLDHWVPEGDDEGGLIVSGGRYVLYLRHGQMVRMDLTTHTRTPSPLGGPDNKMAGYAW</sequence>
<dbReference type="InterPro" id="IPR011044">
    <property type="entry name" value="Quino_amine_DH_bsu"/>
</dbReference>
<dbReference type="EMBL" id="JAGEOJ010000001">
    <property type="protein sequence ID" value="MBO2445721.1"/>
    <property type="molecule type" value="Genomic_DNA"/>
</dbReference>
<dbReference type="Proteomes" id="UP000669179">
    <property type="component" value="Unassembled WGS sequence"/>
</dbReference>